<dbReference type="EC" id="2.4.1.-" evidence="12"/>
<evidence type="ECO:0000256" key="12">
    <source>
        <dbReference type="RuleBase" id="RU363075"/>
    </source>
</evidence>
<dbReference type="GO" id="GO:0005789">
    <property type="term" value="C:endoplasmic reticulum membrane"/>
    <property type="evidence" value="ECO:0007669"/>
    <property type="project" value="UniProtKB-SubCell"/>
</dbReference>
<dbReference type="InterPro" id="IPR005599">
    <property type="entry name" value="GPI_mannosylTrfase"/>
</dbReference>
<dbReference type="UniPathway" id="UPA00378"/>
<comment type="subcellular location">
    <subcellularLocation>
        <location evidence="1 12">Endoplasmic reticulum membrane</location>
        <topology evidence="1 12">Multi-pass membrane protein</topology>
    </subcellularLocation>
</comment>
<proteinExistence type="inferred from homology"/>
<evidence type="ECO:0000256" key="1">
    <source>
        <dbReference type="ARBA" id="ARBA00004477"/>
    </source>
</evidence>
<protein>
    <recommendedName>
        <fullName evidence="12">Mannosyltransferase</fullName>
        <ecNumber evidence="12">2.4.1.-</ecNumber>
    </recommendedName>
</protein>
<accession>A0A2J6PVG4</accession>
<comment type="function">
    <text evidence="10">Mannosyltransferase that operates in the biosynthetic pathway of dolichol-linked oligosaccharides, the glycan precursors employed in protein asparagine (N)-glycosylation. The assembly of dolichol-linked oligosaccharides begins on the cytosolic side of the endoplasmic reticulum membrane and finishes in its lumen. The sequential addition of sugars to dolichol pyrophosphate produces dolichol-linked oligosaccharides containing fourteen sugars, including two GlcNAcs, nine mannoses and three glucoses. Once assembled, the oligosaccharide is transferred from the lipid to nascent proteins by oligosaccharyltransferases. In the lumen of the endoplasmic reticulum, adds the eighth mannose residue in an alpha-1,6 linkage onto Man(7)GlcNAc(2)-PP-dolichol to produce Man(8)GlcNAc(2)-PP-dolichol.</text>
</comment>
<comment type="catalytic activity">
    <reaction evidence="11">
        <text>an alpha-D-Man-(1-&gt;2)-alpha-D-Man-(1-&gt;2)-alpha-D-Man-(1-&gt;3)-[alpha-D-Man-(1-&gt;2)-alpha-D-Man-(1-&gt;3)-alpha-D-Man-(1-&gt;6)]-beta-D-Man-(1-&gt;4)-beta-D-GlcNAc-(1-&gt;4)-alpha-D-GlcNAc-diphospho-di-trans,poly-cis-dolichol + a di-trans,poly-cis-dolichyl beta-D-mannosyl phosphate = an alpha-D-Man-(1-&gt;2)-alpha-D-Man-(1-&gt;2)-alpha-D-Man-(1-&gt;3)-[alpha-D-Man-(1-&gt;2)-alpha-D-Man-(1-&gt;3)-[alpha-D-Man-(1-&gt;6)]-alpha-D-Man-(1-&gt;6)]-beta-D-Man-(1-&gt;4)-beta-D-GlcNAc-(1-&gt;4)-alpha-D-GlcNAc-diphospho-di-trans,poly-cis-dolichol + a di-trans,poly-cis-dolichyl phosphate + H(+)</text>
        <dbReference type="Rhea" id="RHEA:29535"/>
        <dbReference type="Rhea" id="RHEA-COMP:19498"/>
        <dbReference type="Rhea" id="RHEA-COMP:19501"/>
        <dbReference type="Rhea" id="RHEA-COMP:19518"/>
        <dbReference type="Rhea" id="RHEA-COMP:19519"/>
        <dbReference type="ChEBI" id="CHEBI:15378"/>
        <dbReference type="ChEBI" id="CHEBI:57683"/>
        <dbReference type="ChEBI" id="CHEBI:58211"/>
        <dbReference type="ChEBI" id="CHEBI:132517"/>
        <dbReference type="ChEBI" id="CHEBI:132519"/>
        <dbReference type="EC" id="2.4.1.260"/>
    </reaction>
    <physiologicalReaction direction="left-to-right" evidence="11">
        <dbReference type="Rhea" id="RHEA:29536"/>
    </physiologicalReaction>
</comment>
<keyword evidence="5 13" id="KW-0808">Transferase</keyword>
<dbReference type="PANTHER" id="PTHR22760">
    <property type="entry name" value="GLYCOSYLTRANSFERASE"/>
    <property type="match status" value="1"/>
</dbReference>
<evidence type="ECO:0000313" key="14">
    <source>
        <dbReference type="Proteomes" id="UP000235672"/>
    </source>
</evidence>
<dbReference type="OrthoDB" id="19039at2759"/>
<dbReference type="GO" id="GO:0006487">
    <property type="term" value="P:protein N-linked glycosylation"/>
    <property type="evidence" value="ECO:0007669"/>
    <property type="project" value="TreeGrafter"/>
</dbReference>
<evidence type="ECO:0000256" key="11">
    <source>
        <dbReference type="ARBA" id="ARBA00048899"/>
    </source>
</evidence>
<feature type="transmembrane region" description="Helical" evidence="12">
    <location>
        <begin position="291"/>
        <end position="310"/>
    </location>
</feature>
<dbReference type="AlphaFoldDB" id="A0A2J6PVG4"/>
<dbReference type="Pfam" id="PF03901">
    <property type="entry name" value="Glyco_transf_22"/>
    <property type="match status" value="1"/>
</dbReference>
<dbReference type="STRING" id="1745343.A0A2J6PVG4"/>
<keyword evidence="14" id="KW-1185">Reference proteome</keyword>
<dbReference type="GO" id="GO:0052917">
    <property type="term" value="F:dol-P-Man:Man(7)GlcNAc(2)-PP-Dol alpha-1,6-mannosyltransferase activity"/>
    <property type="evidence" value="ECO:0007669"/>
    <property type="project" value="UniProtKB-EC"/>
</dbReference>
<feature type="transmembrane region" description="Helical" evidence="12">
    <location>
        <begin position="149"/>
        <end position="170"/>
    </location>
</feature>
<feature type="transmembrane region" description="Helical" evidence="12">
    <location>
        <begin position="366"/>
        <end position="392"/>
    </location>
</feature>
<evidence type="ECO:0000256" key="8">
    <source>
        <dbReference type="ARBA" id="ARBA00022989"/>
    </source>
</evidence>
<feature type="transmembrane region" description="Helical" evidence="12">
    <location>
        <begin position="70"/>
        <end position="89"/>
    </location>
</feature>
<feature type="transmembrane region" description="Helical" evidence="12">
    <location>
        <begin position="6"/>
        <end position="25"/>
    </location>
</feature>
<feature type="transmembrane region" description="Helical" evidence="12">
    <location>
        <begin position="191"/>
        <end position="218"/>
    </location>
</feature>
<evidence type="ECO:0000256" key="7">
    <source>
        <dbReference type="ARBA" id="ARBA00022824"/>
    </source>
</evidence>
<evidence type="ECO:0000256" key="2">
    <source>
        <dbReference type="ARBA" id="ARBA00004922"/>
    </source>
</evidence>
<evidence type="ECO:0000313" key="13">
    <source>
        <dbReference type="EMBL" id="PMD18022.1"/>
    </source>
</evidence>
<gene>
    <name evidence="13" type="ORF">NA56DRAFT_605088</name>
</gene>
<sequence>MKSIDILLNSLIPALIILHLLIAPYTKVEESFNIQATHDIATYGIPTENFAQTLQEHYDHFSFPGAVPRTFVGALLLAFTSKPILFLTGGNYAQFIVRAVLGLFNAFALLRFRKGLDKAFGKDVGRWYILLQAAQFHVIFYASRTLPNMFAFGLTTLALRAFITDIQVGGRDPAERRRGLRAELEKRQRRGIFLFVFAGAVFRSEIAILLFTQLLVLFFRNRIFSIQTVILHGLQSATFSVWVSFAIDSFFWWKPIWPELAGFYYNAIQGKSADWGTSPLGYYFSTLLPRLLLNPLILMVLIPMALMLPATRYSTRDLTLPSILFIAIYSLQPHKESRFIIYVVPPLTAAAALGASYIWTRRTKSLAYQLGSLVLLASIVLSFVASTAMLLISSLNYPGGQALSQFHSIISQTTWDHAATAPYETISVHMDVLSCMTGVTRFQELPSRNVPLSKLPVIDNRTVQFFYDKTENEEALLTPAFWEFFDYALMEAPEKAIGKWQVVGTVFAYAGIEILRPGNGSSFGENLERVYEANQVTHFVDGEEKAPDSEDVVHELEEMKVGKASEEKRRGLEDLKVKLMFEEMARFGTFNLVRDAVRGVTGGWWIGPRMEPKIRILKRVKDPLPLS</sequence>
<evidence type="ECO:0000256" key="4">
    <source>
        <dbReference type="ARBA" id="ARBA00022676"/>
    </source>
</evidence>
<keyword evidence="8 12" id="KW-1133">Transmembrane helix</keyword>
<comment type="pathway">
    <text evidence="2">Protein modification; protein glycosylation.</text>
</comment>
<keyword evidence="7 12" id="KW-0256">Endoplasmic reticulum</keyword>
<keyword evidence="4 12" id="KW-0328">Glycosyltransferase</keyword>
<evidence type="ECO:0000256" key="10">
    <source>
        <dbReference type="ARBA" id="ARBA00044721"/>
    </source>
</evidence>
<evidence type="ECO:0000256" key="6">
    <source>
        <dbReference type="ARBA" id="ARBA00022692"/>
    </source>
</evidence>
<dbReference type="EMBL" id="KZ613496">
    <property type="protein sequence ID" value="PMD18022.1"/>
    <property type="molecule type" value="Genomic_DNA"/>
</dbReference>
<organism evidence="13 14">
    <name type="scientific">Hyaloscypha hepaticicola</name>
    <dbReference type="NCBI Taxonomy" id="2082293"/>
    <lineage>
        <taxon>Eukaryota</taxon>
        <taxon>Fungi</taxon>
        <taxon>Dikarya</taxon>
        <taxon>Ascomycota</taxon>
        <taxon>Pezizomycotina</taxon>
        <taxon>Leotiomycetes</taxon>
        <taxon>Helotiales</taxon>
        <taxon>Hyaloscyphaceae</taxon>
        <taxon>Hyaloscypha</taxon>
    </lineage>
</organism>
<feature type="transmembrane region" description="Helical" evidence="12">
    <location>
        <begin position="95"/>
        <end position="112"/>
    </location>
</feature>
<evidence type="ECO:0000256" key="9">
    <source>
        <dbReference type="ARBA" id="ARBA00023136"/>
    </source>
</evidence>
<feature type="transmembrane region" description="Helical" evidence="12">
    <location>
        <begin position="339"/>
        <end position="359"/>
    </location>
</feature>
<evidence type="ECO:0000256" key="3">
    <source>
        <dbReference type="ARBA" id="ARBA00007063"/>
    </source>
</evidence>
<dbReference type="Proteomes" id="UP000235672">
    <property type="component" value="Unassembled WGS sequence"/>
</dbReference>
<name>A0A2J6PVG4_9HELO</name>
<reference evidence="13 14" key="1">
    <citation type="submission" date="2016-05" db="EMBL/GenBank/DDBJ databases">
        <title>A degradative enzymes factory behind the ericoid mycorrhizal symbiosis.</title>
        <authorList>
            <consortium name="DOE Joint Genome Institute"/>
            <person name="Martino E."/>
            <person name="Morin E."/>
            <person name="Grelet G."/>
            <person name="Kuo A."/>
            <person name="Kohler A."/>
            <person name="Daghino S."/>
            <person name="Barry K."/>
            <person name="Choi C."/>
            <person name="Cichocki N."/>
            <person name="Clum A."/>
            <person name="Copeland A."/>
            <person name="Hainaut M."/>
            <person name="Haridas S."/>
            <person name="Labutti K."/>
            <person name="Lindquist E."/>
            <person name="Lipzen A."/>
            <person name="Khouja H.-R."/>
            <person name="Murat C."/>
            <person name="Ohm R."/>
            <person name="Olson A."/>
            <person name="Spatafora J."/>
            <person name="Veneault-Fourrey C."/>
            <person name="Henrissat B."/>
            <person name="Grigoriev I."/>
            <person name="Martin F."/>
            <person name="Perotto S."/>
        </authorList>
    </citation>
    <scope>NUCLEOTIDE SEQUENCE [LARGE SCALE GENOMIC DNA]</scope>
    <source>
        <strain evidence="13 14">UAMH 7357</strain>
    </source>
</reference>
<evidence type="ECO:0000256" key="5">
    <source>
        <dbReference type="ARBA" id="ARBA00022679"/>
    </source>
</evidence>
<comment type="similarity">
    <text evidence="3 12">Belongs to the glycosyltransferase 22 family.</text>
</comment>
<dbReference type="PANTHER" id="PTHR22760:SF1">
    <property type="entry name" value="DOL-P-MAN:MAN(7)GLCNAC(2)-PP-DOL ALPHA-1,6-MANNOSYLTRANSFERASE"/>
    <property type="match status" value="1"/>
</dbReference>
<feature type="transmembrane region" description="Helical" evidence="12">
    <location>
        <begin position="224"/>
        <end position="247"/>
    </location>
</feature>
<keyword evidence="6 12" id="KW-0812">Transmembrane</keyword>
<keyword evidence="9 12" id="KW-0472">Membrane</keyword>